<organism evidence="2 3">
    <name type="scientific">Kitasatospora viridis</name>
    <dbReference type="NCBI Taxonomy" id="281105"/>
    <lineage>
        <taxon>Bacteria</taxon>
        <taxon>Bacillati</taxon>
        <taxon>Actinomycetota</taxon>
        <taxon>Actinomycetes</taxon>
        <taxon>Kitasatosporales</taxon>
        <taxon>Streptomycetaceae</taxon>
        <taxon>Kitasatospora</taxon>
    </lineage>
</organism>
<evidence type="ECO:0000313" key="2">
    <source>
        <dbReference type="EMBL" id="TWF98314.1"/>
    </source>
</evidence>
<feature type="chain" id="PRO_5022138245" description="Subtilisin inhibitor-like" evidence="1">
    <location>
        <begin position="31"/>
        <end position="139"/>
    </location>
</feature>
<evidence type="ECO:0000256" key="1">
    <source>
        <dbReference type="SAM" id="SignalP"/>
    </source>
</evidence>
<dbReference type="RefSeq" id="WP_145904765.1">
    <property type="nucleotide sequence ID" value="NZ_BAAAMZ010000031.1"/>
</dbReference>
<accession>A0A561UG26</accession>
<keyword evidence="3" id="KW-1185">Reference proteome</keyword>
<reference evidence="2 3" key="1">
    <citation type="submission" date="2019-06" db="EMBL/GenBank/DDBJ databases">
        <title>Sequencing the genomes of 1000 actinobacteria strains.</title>
        <authorList>
            <person name="Klenk H.-P."/>
        </authorList>
    </citation>
    <scope>NUCLEOTIDE SEQUENCE [LARGE SCALE GENOMIC DNA]</scope>
    <source>
        <strain evidence="2 3">DSM 44826</strain>
    </source>
</reference>
<evidence type="ECO:0000313" key="3">
    <source>
        <dbReference type="Proteomes" id="UP000317940"/>
    </source>
</evidence>
<comment type="caution">
    <text evidence="2">The sequence shown here is derived from an EMBL/GenBank/DDBJ whole genome shotgun (WGS) entry which is preliminary data.</text>
</comment>
<protein>
    <recommendedName>
        <fullName evidence="4">Subtilisin inhibitor-like</fullName>
    </recommendedName>
</protein>
<dbReference type="OrthoDB" id="4333827at2"/>
<dbReference type="AlphaFoldDB" id="A0A561UG26"/>
<proteinExistence type="predicted"/>
<sequence length="139" mass="14125">MALRKTLAALATCAALTGAALGGGAPTAAAAEPGASVARYTVTFPDTGKTLIGNATPSPGEVHSVRLAGTSAQQPPGLTCWAGRTDGPTFYESCDGTRYYTFAFCSDGFRYVVGPFGGRGDFEFVCPTGSDAIWGGSID</sequence>
<gene>
    <name evidence="2" type="ORF">FHX73_112121</name>
</gene>
<keyword evidence="1" id="KW-0732">Signal</keyword>
<name>A0A561UG26_9ACTN</name>
<evidence type="ECO:0008006" key="4">
    <source>
        <dbReference type="Google" id="ProtNLM"/>
    </source>
</evidence>
<dbReference type="EMBL" id="VIWT01000001">
    <property type="protein sequence ID" value="TWF98314.1"/>
    <property type="molecule type" value="Genomic_DNA"/>
</dbReference>
<dbReference type="Proteomes" id="UP000317940">
    <property type="component" value="Unassembled WGS sequence"/>
</dbReference>
<feature type="signal peptide" evidence="1">
    <location>
        <begin position="1"/>
        <end position="30"/>
    </location>
</feature>